<keyword evidence="1" id="KW-0472">Membrane</keyword>
<gene>
    <name evidence="3" type="ORF">EDD76_10493</name>
</gene>
<dbReference type="STRING" id="1469948.GCA_000732725_03770"/>
<dbReference type="AlphaFoldDB" id="A0A4R1R1X4"/>
<keyword evidence="3" id="KW-0012">Acyltransferase</keyword>
<evidence type="ECO:0000256" key="1">
    <source>
        <dbReference type="SAM" id="Phobius"/>
    </source>
</evidence>
<feature type="transmembrane region" description="Helical" evidence="1">
    <location>
        <begin position="311"/>
        <end position="333"/>
    </location>
</feature>
<proteinExistence type="predicted"/>
<keyword evidence="1" id="KW-1133">Transmembrane helix</keyword>
<evidence type="ECO:0000313" key="3">
    <source>
        <dbReference type="EMBL" id="TCL59356.1"/>
    </source>
</evidence>
<dbReference type="Pfam" id="PF01757">
    <property type="entry name" value="Acyl_transf_3"/>
    <property type="match status" value="1"/>
</dbReference>
<feature type="transmembrane region" description="Helical" evidence="1">
    <location>
        <begin position="202"/>
        <end position="220"/>
    </location>
</feature>
<evidence type="ECO:0000259" key="2">
    <source>
        <dbReference type="Pfam" id="PF01757"/>
    </source>
</evidence>
<dbReference type="Proteomes" id="UP000295718">
    <property type="component" value="Unassembled WGS sequence"/>
</dbReference>
<reference evidence="3 4" key="1">
    <citation type="submission" date="2019-03" db="EMBL/GenBank/DDBJ databases">
        <title>Genomic Encyclopedia of Type Strains, Phase IV (KMG-IV): sequencing the most valuable type-strain genomes for metagenomic binning, comparative biology and taxonomic classification.</title>
        <authorList>
            <person name="Goeker M."/>
        </authorList>
    </citation>
    <scope>NUCLEOTIDE SEQUENCE [LARGE SCALE GENOMIC DNA]</scope>
    <source>
        <strain evidence="3 4">DSM 100556</strain>
    </source>
</reference>
<feature type="transmembrane region" description="Helical" evidence="1">
    <location>
        <begin position="250"/>
        <end position="267"/>
    </location>
</feature>
<evidence type="ECO:0000313" key="4">
    <source>
        <dbReference type="Proteomes" id="UP000295718"/>
    </source>
</evidence>
<feature type="transmembrane region" description="Helical" evidence="1">
    <location>
        <begin position="32"/>
        <end position="54"/>
    </location>
</feature>
<dbReference type="OrthoDB" id="9806223at2"/>
<comment type="caution">
    <text evidence="3">The sequence shown here is derived from an EMBL/GenBank/DDBJ whole genome shotgun (WGS) entry which is preliminary data.</text>
</comment>
<protein>
    <submittedName>
        <fullName evidence="3">Acyltransferase-like protein</fullName>
    </submittedName>
</protein>
<dbReference type="InterPro" id="IPR002656">
    <property type="entry name" value="Acyl_transf_3_dom"/>
</dbReference>
<feature type="transmembrane region" description="Helical" evidence="1">
    <location>
        <begin position="149"/>
        <end position="166"/>
    </location>
</feature>
<feature type="transmembrane region" description="Helical" evidence="1">
    <location>
        <begin position="7"/>
        <end position="26"/>
    </location>
</feature>
<dbReference type="EMBL" id="SLUO01000004">
    <property type="protein sequence ID" value="TCL59356.1"/>
    <property type="molecule type" value="Genomic_DNA"/>
</dbReference>
<feature type="transmembrane region" description="Helical" evidence="1">
    <location>
        <begin position="172"/>
        <end position="190"/>
    </location>
</feature>
<keyword evidence="4" id="KW-1185">Reference proteome</keyword>
<organism evidence="3 4">
    <name type="scientific">Kineothrix alysoides</name>
    <dbReference type="NCBI Taxonomy" id="1469948"/>
    <lineage>
        <taxon>Bacteria</taxon>
        <taxon>Bacillati</taxon>
        <taxon>Bacillota</taxon>
        <taxon>Clostridia</taxon>
        <taxon>Lachnospirales</taxon>
        <taxon>Lachnospiraceae</taxon>
        <taxon>Kineothrix</taxon>
    </lineage>
</organism>
<accession>A0A4R1R1X4</accession>
<dbReference type="RefSeq" id="WP_031392385.1">
    <property type="nucleotide sequence ID" value="NZ_SLUO01000004.1"/>
</dbReference>
<keyword evidence="1" id="KW-0812">Transmembrane</keyword>
<dbReference type="GO" id="GO:0016747">
    <property type="term" value="F:acyltransferase activity, transferring groups other than amino-acyl groups"/>
    <property type="evidence" value="ECO:0007669"/>
    <property type="project" value="InterPro"/>
</dbReference>
<keyword evidence="3" id="KW-0808">Transferase</keyword>
<name>A0A4R1R1X4_9FIRM</name>
<feature type="transmembrane region" description="Helical" evidence="1">
    <location>
        <begin position="114"/>
        <end position="137"/>
    </location>
</feature>
<feature type="transmembrane region" description="Helical" evidence="1">
    <location>
        <begin position="75"/>
        <end position="94"/>
    </location>
</feature>
<sequence>MKKYSELYAIRGMAIIGVVVCHQIAFLHHSDWINFLTIYSVPMLILCMGITKAFSIERYINKTGGRELFSYTFKSMQPALLSYVVCCMVCGVYYQKWNGWSFIELGQLIFKFDVVGPFYFMEYYIILSILSPYLFLLWKMAEKPADKRFRYTLQVCFLFTCFFIGFVTRNNFTLLGSSYLVIYALGIQIGRKYEKLIEWIANGKKIIFFVFFWGIGIYMAKTTFWCGGDFSRTIGIDKYLSPWTLNPPNISVILYMLSSFLLFAFIFKKLQGKIAVNLFVILGKYSLDIYLWHIVIQNIFVVYVWKYVPNMWLMRFTAYSMMFAIPVIGRYIWDKFKSTASKYIIGEKQALQ</sequence>
<feature type="domain" description="Acyltransferase 3" evidence="2">
    <location>
        <begin position="9"/>
        <end position="328"/>
    </location>
</feature>